<name>A0A369WUG9_9GAMM</name>
<keyword evidence="2" id="KW-1185">Reference proteome</keyword>
<dbReference type="EMBL" id="QQOH01000001">
    <property type="protein sequence ID" value="RDE24186.1"/>
    <property type="molecule type" value="Genomic_DNA"/>
</dbReference>
<evidence type="ECO:0000313" key="2">
    <source>
        <dbReference type="Proteomes" id="UP000253769"/>
    </source>
</evidence>
<gene>
    <name evidence="1" type="ORF">DV711_00890</name>
</gene>
<evidence type="ECO:0008006" key="3">
    <source>
        <dbReference type="Google" id="ProtNLM"/>
    </source>
</evidence>
<dbReference type="AlphaFoldDB" id="A0A369WUG9"/>
<dbReference type="Proteomes" id="UP000253769">
    <property type="component" value="Unassembled WGS sequence"/>
</dbReference>
<protein>
    <recommendedName>
        <fullName evidence="3">Alpha/beta hydrolase</fullName>
    </recommendedName>
</protein>
<organism evidence="1 2">
    <name type="scientific">Motiliproteus coralliicola</name>
    <dbReference type="NCBI Taxonomy" id="2283196"/>
    <lineage>
        <taxon>Bacteria</taxon>
        <taxon>Pseudomonadati</taxon>
        <taxon>Pseudomonadota</taxon>
        <taxon>Gammaproteobacteria</taxon>
        <taxon>Oceanospirillales</taxon>
        <taxon>Oceanospirillaceae</taxon>
        <taxon>Motiliproteus</taxon>
    </lineage>
</organism>
<proteinExistence type="predicted"/>
<reference evidence="1 2" key="1">
    <citation type="submission" date="2018-07" db="EMBL/GenBank/DDBJ databases">
        <title>Motiliproteus coralliicola sp. nov., a bacterium isolated from Coral.</title>
        <authorList>
            <person name="Wang G."/>
        </authorList>
    </citation>
    <scope>NUCLEOTIDE SEQUENCE [LARGE SCALE GENOMIC DNA]</scope>
    <source>
        <strain evidence="1 2">C34</strain>
    </source>
</reference>
<comment type="caution">
    <text evidence="1">The sequence shown here is derived from an EMBL/GenBank/DDBJ whole genome shotgun (WGS) entry which is preliminary data.</text>
</comment>
<sequence length="516" mass="58495">MDEVSDHDWSNAKLNYVSYLNDAIKIAGDNNTKNEKENLYTGNDKVYFPRDGGCRIDQSSKESINLLLDTYKSTPALIEKKEVKEVSTNIDGLYKTDTEVIVNGQDDLCEYIYKKSIINSGKKNNEICYKLSVDYVNKYGKNNYTVGFVRKISSEPAVSKKVNIYELTWNPATRWLKESFNSSEGISEKSGAYILNQELKSTVVNTAIADAIAYLSDSGVLVNYDLLQAFCLAYLGSHSSSFEYNFHCSSDLLNRKVADFHLNNEVILISHSLGTRIVLDTLGLLSKDISEESSFGLISHIHKKFEIIGAEVPDGYLSKTDANGIGFYESLIESIPDFINSIGTLYVFTNQIPLLAANISSPFKEKNHEIGAEFSNFLEMRDRRLRIVSFHDPDDLLSYDLKCWYKNNILKELETTKELIELQAIANVADNGSEIGDERKKIRDAIFGVCKEEELKTKTDKTLYGSIWEKSEEKLELINVGVRLESDWNIPWTFSDPYGIHSNYFTDKSIHDSFIK</sequence>
<evidence type="ECO:0000313" key="1">
    <source>
        <dbReference type="EMBL" id="RDE24186.1"/>
    </source>
</evidence>
<accession>A0A369WUG9</accession>